<dbReference type="GO" id="GO:0016151">
    <property type="term" value="F:nickel cation binding"/>
    <property type="evidence" value="ECO:0007669"/>
    <property type="project" value="InterPro"/>
</dbReference>
<keyword evidence="1" id="KW-0408">Iron</keyword>
<name>A0A7K0K495_9ACTO</name>
<dbReference type="Proteomes" id="UP000442535">
    <property type="component" value="Unassembled WGS sequence"/>
</dbReference>
<sequence>MKINIGEIIDPTEGRVVVEVDESGKRHARFDLTGLPRVEGLLVGKGAGEALKMTEHLCGICPVAHHLAGMRALDALTSDGAVSDLAEMVRRLLHYGSIVETHSLRFVSVDREAGIALKKFSKLMLVGAGSPGHFPVTARPGGVTSWPAATDLQAVVDGVSAAIDTAERVVAAFGETKKHAPIVSPQILDVALIDAKGNPDVFGTRMRVSRNGEVVEEFGFSEWNEKIAEEIPGSPAPRPYFVPLGQEAGRYRVGPVSQLSIGSLSTVRAKTAQARWLKGARDAAEARAIVTLHVLERTSQLVSELQQRLVETDAETVVASPEPIHAGTATGLVDGPRGILAHTYEVDDSGTITRSIILTPTAQNEPWLADLLTRAAETETTPDGREAALEDSIREADPCLPISSAPPGQMGLKLDIIGAE</sequence>
<feature type="binding site" evidence="1">
    <location>
        <position position="58"/>
    </location>
    <ligand>
        <name>Ni(2+)</name>
        <dbReference type="ChEBI" id="CHEBI:49786"/>
    </ligand>
</feature>
<reference evidence="2 3" key="1">
    <citation type="submission" date="2019-08" db="EMBL/GenBank/DDBJ databases">
        <title>In-depth cultivation of the pig gut microbiome towards novel bacterial diversity and tailored functional studies.</title>
        <authorList>
            <person name="Wylensek D."/>
            <person name="Hitch T.C.A."/>
            <person name="Clavel T."/>
        </authorList>
    </citation>
    <scope>NUCLEOTIDE SEQUENCE [LARGE SCALE GENOMIC DNA]</scope>
    <source>
        <strain evidence="2 3">RF-GAM-744-WT-7</strain>
    </source>
</reference>
<dbReference type="SUPFAM" id="SSF56762">
    <property type="entry name" value="HydB/Nqo4-like"/>
    <property type="match status" value="1"/>
</dbReference>
<comment type="cofactor">
    <cofactor evidence="1">
        <name>Ni(2+)</name>
        <dbReference type="ChEBI" id="CHEBI:49786"/>
    </cofactor>
</comment>
<organism evidence="2 3">
    <name type="scientific">Mobiluncus porci</name>
    <dbReference type="NCBI Taxonomy" id="2652278"/>
    <lineage>
        <taxon>Bacteria</taxon>
        <taxon>Bacillati</taxon>
        <taxon>Actinomycetota</taxon>
        <taxon>Actinomycetes</taxon>
        <taxon>Actinomycetales</taxon>
        <taxon>Actinomycetaceae</taxon>
        <taxon>Mobiluncus</taxon>
    </lineage>
</organism>
<keyword evidence="1" id="KW-0460">Magnesium</keyword>
<dbReference type="PANTHER" id="PTHR43600">
    <property type="entry name" value="COENZYME F420 HYDROGENASE, SUBUNIT ALPHA"/>
    <property type="match status" value="1"/>
</dbReference>
<dbReference type="RefSeq" id="WP_154545800.1">
    <property type="nucleotide sequence ID" value="NZ_VUMY01000016.1"/>
</dbReference>
<feature type="binding site" evidence="1">
    <location>
        <position position="399"/>
    </location>
    <ligand>
        <name>Ni(2+)</name>
        <dbReference type="ChEBI" id="CHEBI:49786"/>
    </ligand>
</feature>
<dbReference type="Gene3D" id="1.10.645.10">
    <property type="entry name" value="Cytochrome-c3 Hydrogenase, chain B"/>
    <property type="match status" value="1"/>
</dbReference>
<evidence type="ECO:0000313" key="2">
    <source>
        <dbReference type="EMBL" id="MST50296.1"/>
    </source>
</evidence>
<dbReference type="PANTHER" id="PTHR43600:SF4">
    <property type="entry name" value="CYTOSOLIC NIFE-HYDROGENASE, ALPHA SUBUNIT"/>
    <property type="match status" value="1"/>
</dbReference>
<dbReference type="InterPro" id="IPR029014">
    <property type="entry name" value="NiFe-Hase_large"/>
</dbReference>
<dbReference type="EMBL" id="VUMY01000016">
    <property type="protein sequence ID" value="MST50296.1"/>
    <property type="molecule type" value="Genomic_DNA"/>
</dbReference>
<feature type="binding site" evidence="1">
    <location>
        <position position="39"/>
    </location>
    <ligand>
        <name>Mg(2+)</name>
        <dbReference type="ChEBI" id="CHEBI:18420"/>
    </ligand>
</feature>
<comment type="cofactor">
    <cofactor evidence="1">
        <name>Fe cation</name>
        <dbReference type="ChEBI" id="CHEBI:24875"/>
    </cofactor>
</comment>
<proteinExistence type="predicted"/>
<feature type="binding site" evidence="1">
    <location>
        <position position="61"/>
    </location>
    <ligand>
        <name>Ni(2+)</name>
        <dbReference type="ChEBI" id="CHEBI:49786"/>
    </ligand>
</feature>
<evidence type="ECO:0000256" key="1">
    <source>
        <dbReference type="PIRSR" id="PIRSR601501-1"/>
    </source>
</evidence>
<dbReference type="Pfam" id="PF00374">
    <property type="entry name" value="NiFeSe_Hases"/>
    <property type="match status" value="1"/>
</dbReference>
<protein>
    <submittedName>
        <fullName evidence="2">Reducing hydrogenase subunit alpha</fullName>
    </submittedName>
</protein>
<accession>A0A7K0K495</accession>
<keyword evidence="1" id="KW-0479">Metal-binding</keyword>
<dbReference type="AlphaFoldDB" id="A0A7K0K495"/>
<dbReference type="InterPro" id="IPR001501">
    <property type="entry name" value="Ni-dep_hyd_lsu"/>
</dbReference>
<keyword evidence="3" id="KW-1185">Reference proteome</keyword>
<evidence type="ECO:0000313" key="3">
    <source>
        <dbReference type="Proteomes" id="UP000442535"/>
    </source>
</evidence>
<feature type="binding site" evidence="1">
    <location>
        <position position="357"/>
    </location>
    <ligand>
        <name>Mg(2+)</name>
        <dbReference type="ChEBI" id="CHEBI:18420"/>
    </ligand>
</feature>
<comment type="caution">
    <text evidence="2">The sequence shown here is derived from an EMBL/GenBank/DDBJ whole genome shotgun (WGS) entry which is preliminary data.</text>
</comment>
<feature type="binding site" evidence="1">
    <location>
        <position position="61"/>
    </location>
    <ligand>
        <name>Fe cation</name>
        <dbReference type="ChEBI" id="CHEBI:24875"/>
    </ligand>
</feature>
<gene>
    <name evidence="2" type="ORF">FYJ63_08655</name>
</gene>
<keyword evidence="1" id="KW-0533">Nickel</keyword>